<proteinExistence type="predicted"/>
<dbReference type="Pfam" id="PF19773">
    <property type="entry name" value="DUF6259"/>
    <property type="match status" value="1"/>
</dbReference>
<dbReference type="InterPro" id="IPR017853">
    <property type="entry name" value="GH"/>
</dbReference>
<feature type="domain" description="DUF6259" evidence="1">
    <location>
        <begin position="160"/>
        <end position="486"/>
    </location>
</feature>
<organism evidence="2">
    <name type="scientific">marine sediment metagenome</name>
    <dbReference type="NCBI Taxonomy" id="412755"/>
    <lineage>
        <taxon>unclassified sequences</taxon>
        <taxon>metagenomes</taxon>
        <taxon>ecological metagenomes</taxon>
    </lineage>
</organism>
<sequence>GKTDETTLHLTWKEMDVKENKSALDVEVTITLRAGDPLSYWRINVRNRSGRYGIERVRFPIVHLAPIGKAEDDLLLYPRYRGGLIDKPFKDGHNDMEFYPHNFNMQFQALYNKKTNSGVYLGTFDPAASFMCFEFRRSDNAILWRPTHFPPNITFASEDFNLPYDCVIGPLQGDWYDAAQIYRKWAVKQFWCRKGKLSVRKDIPKWYKEAPLYLYAQLGDSATGTHSLEKNLPIAEKHLLEFLEWAGDVKLPCNFYQVTERIPGLTSYDLPICVYRAPRLGRWAGFSTHETHCGNYPKIPVLPGLSAAMGRLKKAGGMVCPYLPLEFFDPGPSENAPYAAAARPHALRDLYGAFRGWGTNPNWQMCPWSDWWRNRLKETCELMLERENVSGFYLDVLQGSSLPCYWTPHGHTAAGGDSMTKGMHELVKIITNAVKTKDSEAIITGENTSENMIDVTDGILQVTLWPENTAPIFATVYQDYILRYGLEMSVSGDAFFIQSASMFVEGMQVGRLRLRPRSSALSFQNPKHKKMLDFLKLMVDYYKQDVAKKFLVYGRLLRPLTFGTPAPMPMLSYGRKGRFPALMSGVFRSDDGELGVFVVNTSTKKLSFEATLNPTEYGMAPSAAIAVETITPGGVSANIRAKTRGPVTLKGTLDAHGLTMFRLK</sequence>
<reference evidence="2" key="1">
    <citation type="journal article" date="2015" name="Nature">
        <title>Complex archaea that bridge the gap between prokaryotes and eukaryotes.</title>
        <authorList>
            <person name="Spang A."/>
            <person name="Saw J.H."/>
            <person name="Jorgensen S.L."/>
            <person name="Zaremba-Niedzwiedzka K."/>
            <person name="Martijn J."/>
            <person name="Lind A.E."/>
            <person name="van Eijk R."/>
            <person name="Schleper C."/>
            <person name="Guy L."/>
            <person name="Ettema T.J."/>
        </authorList>
    </citation>
    <scope>NUCLEOTIDE SEQUENCE</scope>
</reference>
<dbReference type="EMBL" id="LAZR01024997">
    <property type="protein sequence ID" value="KKL73314.1"/>
    <property type="molecule type" value="Genomic_DNA"/>
</dbReference>
<dbReference type="InterPro" id="IPR046226">
    <property type="entry name" value="DUF6259"/>
</dbReference>
<gene>
    <name evidence="2" type="ORF">LCGC14_2076160</name>
</gene>
<name>A0A0F9EH76_9ZZZZ</name>
<evidence type="ECO:0000313" key="2">
    <source>
        <dbReference type="EMBL" id="KKL73314.1"/>
    </source>
</evidence>
<comment type="caution">
    <text evidence="2">The sequence shown here is derived from an EMBL/GenBank/DDBJ whole genome shotgun (WGS) entry which is preliminary data.</text>
</comment>
<dbReference type="SUPFAM" id="SSF51445">
    <property type="entry name" value="(Trans)glycosidases"/>
    <property type="match status" value="1"/>
</dbReference>
<feature type="non-terminal residue" evidence="2">
    <location>
        <position position="1"/>
    </location>
</feature>
<accession>A0A0F9EH76</accession>
<dbReference type="AlphaFoldDB" id="A0A0F9EH76"/>
<protein>
    <recommendedName>
        <fullName evidence="1">DUF6259 domain-containing protein</fullName>
    </recommendedName>
</protein>
<evidence type="ECO:0000259" key="1">
    <source>
        <dbReference type="Pfam" id="PF19773"/>
    </source>
</evidence>